<dbReference type="InterPro" id="IPR050616">
    <property type="entry name" value="CPA3_Na-H_Antiporter_A"/>
</dbReference>
<keyword evidence="2" id="KW-0813">Transport</keyword>
<keyword evidence="6 11" id="KW-1133">Transmembrane helix</keyword>
<evidence type="ECO:0000256" key="4">
    <source>
        <dbReference type="ARBA" id="ARBA00022475"/>
    </source>
</evidence>
<dbReference type="InterPro" id="IPR007182">
    <property type="entry name" value="MnhB"/>
</dbReference>
<feature type="transmembrane region" description="Helical" evidence="11">
    <location>
        <begin position="339"/>
        <end position="364"/>
    </location>
</feature>
<feature type="transmembrane region" description="Helical" evidence="11">
    <location>
        <begin position="12"/>
        <end position="29"/>
    </location>
</feature>
<feature type="transmembrane region" description="Helical" evidence="11">
    <location>
        <begin position="619"/>
        <end position="637"/>
    </location>
</feature>
<feature type="transmembrane region" description="Helical" evidence="11">
    <location>
        <begin position="427"/>
        <end position="448"/>
    </location>
</feature>
<organism evidence="17 18">
    <name type="scientific">Varibaculum cambriense</name>
    <dbReference type="NCBI Taxonomy" id="184870"/>
    <lineage>
        <taxon>Bacteria</taxon>
        <taxon>Bacillati</taxon>
        <taxon>Actinomycetota</taxon>
        <taxon>Actinomycetes</taxon>
        <taxon>Actinomycetales</taxon>
        <taxon>Actinomycetaceae</taxon>
        <taxon>Varibaculum</taxon>
    </lineage>
</organism>
<dbReference type="Pfam" id="PF20501">
    <property type="entry name" value="MbhE"/>
    <property type="match status" value="1"/>
</dbReference>
<evidence type="ECO:0000259" key="15">
    <source>
        <dbReference type="Pfam" id="PF13244"/>
    </source>
</evidence>
<keyword evidence="3" id="KW-0050">Antiport</keyword>
<feature type="transmembrane region" description="Helical" evidence="11">
    <location>
        <begin position="865"/>
        <end position="884"/>
    </location>
</feature>
<feature type="domain" description="MrpA C-terminal/MbhE" evidence="16">
    <location>
        <begin position="706"/>
        <end position="780"/>
    </location>
</feature>
<evidence type="ECO:0000259" key="12">
    <source>
        <dbReference type="Pfam" id="PF00361"/>
    </source>
</evidence>
<evidence type="ECO:0000256" key="6">
    <source>
        <dbReference type="ARBA" id="ARBA00022989"/>
    </source>
</evidence>
<dbReference type="PRINTS" id="PR01434">
    <property type="entry name" value="NADHDHGNASE5"/>
</dbReference>
<evidence type="ECO:0000256" key="11">
    <source>
        <dbReference type="SAM" id="Phobius"/>
    </source>
</evidence>
<feature type="domain" description="NADH:quinone oxidoreductase/Mrp antiporter transmembrane" evidence="12">
    <location>
        <begin position="137"/>
        <end position="431"/>
    </location>
</feature>
<evidence type="ECO:0000256" key="5">
    <source>
        <dbReference type="ARBA" id="ARBA00022692"/>
    </source>
</evidence>
<evidence type="ECO:0000256" key="7">
    <source>
        <dbReference type="ARBA" id="ARBA00023065"/>
    </source>
</evidence>
<dbReference type="Pfam" id="PF00361">
    <property type="entry name" value="Proton_antipo_M"/>
    <property type="match status" value="1"/>
</dbReference>
<sequence length="1031" mass="110553">MELAMLLWDHAAPLIGCYFLAALLIPFLVKYFRQRTFYFAALIPLSVLVWTLSHTREAFGTGSQEIAEFYQWSSALDLEIGFRLTGLSWLMLIVINLVGSLILVYCAQYFSKDSPRLGQFIAAFLGFAASMSGLVLADHTMTLYFFWEITTFSSFILIGHEAEERASRAAARQAILVTTTGSLSMFAGFVILGIMPGGSFRISDLLTVLSSPTALGTQVEPVAAGCGLALILFAAVTKSAIFPTHFWLPSAMAAPTPVSAFLHAAAMVKAGIYLIARFAPAFALFPALTWAIIILGATTMLLGGYAALRQTDLKLVLAFGTVSQLGFLTMLIGSGSPQLYLAGLCVLTAHSTFKSGLFLTTGTIEKQTGTREFPSLCGLGERSRTLATCALAGILSMSGIPITSGYLGKEHAITTLVGSAGNRQSAIVFAALIVGSALTFAYSLRYFWGAFSHKHDRKGTCPHRQKLRATGKMLTAIPGILTGLSVILGFLPSVLDHFLRPTAIQSYQQDPGNLHLWSGVLPALVTVFILAAGFGLFWKRARLARLQRRLAFSPRWSAQGLYSRAIRALEQGAAWVTGKVQTGSLPADLSVIFTVSAVATGVCLLGINDMHSWHFADSFGQAFICFALIGMAAICVVAQRRLNAVLALSACGAAVAAIYVLQGAPDLALTQLVVEAVTLTLFLLVLRRLPARFSRRVSRWAPGYRVLIAAACGVGIVLLGLSTSSARIHEPVSNLVTTEGSIFAGGQNLVNILLVDVRAWDTVGELSVLLVAATGVTALIYLRGLSSALASSHRARRRRLLMRARRRRGHLRKISAGPQQTWLAVATLISPRRRSILLEVSTRILYHTLLLVSVWLLFIGHNNPGGGFIGGMVAGIGITIRYFAGGRFELLEAVPARPGGIIAFGMTTAVVSALIPLAFGYTILQSVEAHLDLGILGELHFTSAMGLDIGVYLLVIGVVLDLLQSLGSEIDRQGESAGHQLPEADITGRQDPVDHAVGLPDDEEETVDAPSEEKEKNLVHSVSVSKVQEAK</sequence>
<dbReference type="Pfam" id="PF00662">
    <property type="entry name" value="Proton_antipo_N"/>
    <property type="match status" value="1"/>
</dbReference>
<proteinExistence type="predicted"/>
<feature type="transmembrane region" description="Helical" evidence="11">
    <location>
        <begin position="706"/>
        <end position="726"/>
    </location>
</feature>
<dbReference type="Pfam" id="PF13244">
    <property type="entry name" value="MbhD"/>
    <property type="match status" value="1"/>
</dbReference>
<feature type="transmembrane region" description="Helical" evidence="11">
    <location>
        <begin position="174"/>
        <end position="195"/>
    </location>
</feature>
<feature type="transmembrane region" description="Helical" evidence="11">
    <location>
        <begin position="667"/>
        <end position="686"/>
    </location>
</feature>
<dbReference type="PANTHER" id="PTHR43373:SF1">
    <property type="entry name" value="NA(+)_H(+) ANTIPORTER SUBUNIT A"/>
    <property type="match status" value="1"/>
</dbReference>
<feature type="transmembrane region" description="Helical" evidence="11">
    <location>
        <begin position="473"/>
        <end position="495"/>
    </location>
</feature>
<dbReference type="GO" id="GO:0015297">
    <property type="term" value="F:antiporter activity"/>
    <property type="evidence" value="ECO:0007669"/>
    <property type="project" value="UniProtKB-KW"/>
</dbReference>
<keyword evidence="7" id="KW-0406">Ion transport</keyword>
<evidence type="ECO:0000259" key="16">
    <source>
        <dbReference type="Pfam" id="PF20501"/>
    </source>
</evidence>
<evidence type="ECO:0000313" key="18">
    <source>
        <dbReference type="Proteomes" id="UP001200537"/>
    </source>
</evidence>
<keyword evidence="4" id="KW-1003">Cell membrane</keyword>
<evidence type="ECO:0000256" key="9">
    <source>
        <dbReference type="RuleBase" id="RU000320"/>
    </source>
</evidence>
<dbReference type="Pfam" id="PF04039">
    <property type="entry name" value="MnhB"/>
    <property type="match status" value="1"/>
</dbReference>
<feature type="transmembrane region" description="Helical" evidence="11">
    <location>
        <begin position="589"/>
        <end position="607"/>
    </location>
</feature>
<dbReference type="GO" id="GO:0005886">
    <property type="term" value="C:plasma membrane"/>
    <property type="evidence" value="ECO:0007669"/>
    <property type="project" value="UniProtKB-SubCell"/>
</dbReference>
<dbReference type="AlphaFoldDB" id="A0AAJ1BA97"/>
<feature type="transmembrane region" description="Helical" evidence="11">
    <location>
        <begin position="766"/>
        <end position="790"/>
    </location>
</feature>
<gene>
    <name evidence="17" type="ORF">L0M99_01665</name>
</gene>
<keyword evidence="8 11" id="KW-0472">Membrane</keyword>
<feature type="transmembrane region" description="Helical" evidence="11">
    <location>
        <begin position="282"/>
        <end position="308"/>
    </location>
</feature>
<dbReference type="Gene3D" id="1.20.120.1200">
    <property type="entry name" value="NADH-ubiquinone/plastoquinone oxidoreductase chain 6, subunit NuoJ"/>
    <property type="match status" value="1"/>
</dbReference>
<dbReference type="EMBL" id="JAKNHJ010000002">
    <property type="protein sequence ID" value="MCG4617205.1"/>
    <property type="molecule type" value="Genomic_DNA"/>
</dbReference>
<dbReference type="InterPro" id="IPR046806">
    <property type="entry name" value="MrpA_C/MbhE"/>
</dbReference>
<feature type="transmembrane region" description="Helical" evidence="11">
    <location>
        <begin position="315"/>
        <end position="333"/>
    </location>
</feature>
<feature type="domain" description="Na+/H+ antiporter MnhB subunit-related protein" evidence="14">
    <location>
        <begin position="838"/>
        <end position="960"/>
    </location>
</feature>
<feature type="transmembrane region" description="Helical" evidence="11">
    <location>
        <begin position="36"/>
        <end position="53"/>
    </location>
</feature>
<feature type="transmembrane region" description="Helical" evidence="11">
    <location>
        <begin position="896"/>
        <end position="919"/>
    </location>
</feature>
<protein>
    <submittedName>
        <fullName evidence="17">Na+/H+ antiporter subunit A</fullName>
    </submittedName>
</protein>
<feature type="domain" description="NADH-Ubiquinone oxidoreductase (complex I) chain 5 N-terminal" evidence="13">
    <location>
        <begin position="74"/>
        <end position="116"/>
    </location>
</feature>
<feature type="transmembrane region" description="Helical" evidence="11">
    <location>
        <begin position="117"/>
        <end position="137"/>
    </location>
</feature>
<evidence type="ECO:0000256" key="1">
    <source>
        <dbReference type="ARBA" id="ARBA00004651"/>
    </source>
</evidence>
<reference evidence="17" key="1">
    <citation type="submission" date="2022-01" db="EMBL/GenBank/DDBJ databases">
        <title>Collection of gut derived symbiotic bacterial strains cultured from healthy donors.</title>
        <authorList>
            <person name="Lin H."/>
            <person name="Kohout C."/>
            <person name="Waligurski E."/>
            <person name="Pamer E.G."/>
        </authorList>
    </citation>
    <scope>NUCLEOTIDE SEQUENCE</scope>
    <source>
        <strain evidence="17">DFI.7.46</strain>
    </source>
</reference>
<evidence type="ECO:0000256" key="10">
    <source>
        <dbReference type="SAM" id="MobiDB-lite"/>
    </source>
</evidence>
<feature type="transmembrane region" description="Helical" evidence="11">
    <location>
        <begin position="939"/>
        <end position="963"/>
    </location>
</feature>
<dbReference type="Proteomes" id="UP001200537">
    <property type="component" value="Unassembled WGS sequence"/>
</dbReference>
<evidence type="ECO:0000313" key="17">
    <source>
        <dbReference type="EMBL" id="MCG4617205.1"/>
    </source>
</evidence>
<feature type="transmembrane region" description="Helical" evidence="11">
    <location>
        <begin position="143"/>
        <end position="162"/>
    </location>
</feature>
<evidence type="ECO:0000256" key="8">
    <source>
        <dbReference type="ARBA" id="ARBA00023136"/>
    </source>
</evidence>
<comment type="caution">
    <text evidence="17">The sequence shown here is derived from an EMBL/GenBank/DDBJ whole genome shotgun (WGS) entry which is preliminary data.</text>
</comment>
<evidence type="ECO:0000256" key="2">
    <source>
        <dbReference type="ARBA" id="ARBA00022448"/>
    </source>
</evidence>
<feature type="transmembrane region" description="Helical" evidence="11">
    <location>
        <begin position="385"/>
        <end position="407"/>
    </location>
</feature>
<dbReference type="GO" id="GO:0006811">
    <property type="term" value="P:monoatomic ion transport"/>
    <property type="evidence" value="ECO:0007669"/>
    <property type="project" value="UniProtKB-KW"/>
</dbReference>
<feature type="transmembrane region" description="Helical" evidence="11">
    <location>
        <begin position="644"/>
        <end position="661"/>
    </location>
</feature>
<dbReference type="InterPro" id="IPR001750">
    <property type="entry name" value="ND/Mrp_TM"/>
</dbReference>
<evidence type="ECO:0000259" key="14">
    <source>
        <dbReference type="Pfam" id="PF04039"/>
    </source>
</evidence>
<feature type="transmembrane region" description="Helical" evidence="11">
    <location>
        <begin position="840"/>
        <end position="859"/>
    </location>
</feature>
<dbReference type="InterPro" id="IPR025383">
    <property type="entry name" value="MrpA_C/MbhD"/>
</dbReference>
<accession>A0AAJ1BA97</accession>
<feature type="region of interest" description="Disordered" evidence="10">
    <location>
        <begin position="974"/>
        <end position="1031"/>
    </location>
</feature>
<name>A0AAJ1BA97_9ACTO</name>
<feature type="transmembrane region" description="Helical" evidence="11">
    <location>
        <begin position="86"/>
        <end position="105"/>
    </location>
</feature>
<dbReference type="InterPro" id="IPR001516">
    <property type="entry name" value="Proton_antipo_N"/>
</dbReference>
<dbReference type="NCBIfam" id="NF009284">
    <property type="entry name" value="PRK12644.1"/>
    <property type="match status" value="1"/>
</dbReference>
<keyword evidence="5 9" id="KW-0812">Transmembrane</keyword>
<dbReference type="InterPro" id="IPR042106">
    <property type="entry name" value="Nuo/plastoQ_OxRdtase_6_NuoJ"/>
</dbReference>
<evidence type="ECO:0000256" key="3">
    <source>
        <dbReference type="ARBA" id="ARBA00022449"/>
    </source>
</evidence>
<evidence type="ECO:0000259" key="13">
    <source>
        <dbReference type="Pfam" id="PF00662"/>
    </source>
</evidence>
<dbReference type="RefSeq" id="WP_278613357.1">
    <property type="nucleotide sequence ID" value="NZ_JAGZVZ010000011.1"/>
</dbReference>
<feature type="transmembrane region" description="Helical" evidence="11">
    <location>
        <begin position="515"/>
        <end position="538"/>
    </location>
</feature>
<feature type="compositionally biased region" description="Polar residues" evidence="10">
    <location>
        <begin position="1020"/>
        <end position="1031"/>
    </location>
</feature>
<feature type="domain" description="MrpA C-terminal/MbhD" evidence="15">
    <location>
        <begin position="628"/>
        <end position="690"/>
    </location>
</feature>
<dbReference type="PANTHER" id="PTHR43373">
    <property type="entry name" value="NA(+)/H(+) ANTIPORTER SUBUNIT"/>
    <property type="match status" value="1"/>
</dbReference>
<comment type="subcellular location">
    <subcellularLocation>
        <location evidence="1">Cell membrane</location>
        <topology evidence="1">Multi-pass membrane protein</topology>
    </subcellularLocation>
    <subcellularLocation>
        <location evidence="9">Membrane</location>
        <topology evidence="9">Multi-pass membrane protein</topology>
    </subcellularLocation>
</comment>
<feature type="transmembrane region" description="Helical" evidence="11">
    <location>
        <begin position="215"/>
        <end position="237"/>
    </location>
</feature>
<dbReference type="PRINTS" id="PR01435">
    <property type="entry name" value="NPOXDRDTASE5"/>
</dbReference>